<gene>
    <name evidence="2" type="ORF">ACFQ34_33330</name>
</gene>
<feature type="chain" id="PRO_5047422898" evidence="1">
    <location>
        <begin position="28"/>
        <end position="182"/>
    </location>
</feature>
<evidence type="ECO:0000313" key="3">
    <source>
        <dbReference type="Proteomes" id="UP001597182"/>
    </source>
</evidence>
<proteinExistence type="predicted"/>
<dbReference type="PROSITE" id="PS51257">
    <property type="entry name" value="PROKAR_LIPOPROTEIN"/>
    <property type="match status" value="1"/>
</dbReference>
<sequence>MRATRLLPGIVLLVGALLAGCSSPTPGAPAPAAPVASTPAGPPELALDGVDPCSLITAADRTALDLGMPDADKGPSGLPLCRWNRHRVAFQIAVAIGANPDDFKGYSPAHSPDQVNGYPALRMKQPGAGPGESCILSIGVKPNQVLQVLVGDLFTASYADDSAICNEAERFAALALSNLGRR</sequence>
<protein>
    <submittedName>
        <fullName evidence="2">DUF3558 family protein</fullName>
    </submittedName>
</protein>
<evidence type="ECO:0000256" key="1">
    <source>
        <dbReference type="SAM" id="SignalP"/>
    </source>
</evidence>
<dbReference type="InterPro" id="IPR024520">
    <property type="entry name" value="DUF3558"/>
</dbReference>
<comment type="caution">
    <text evidence="2">The sequence shown here is derived from an EMBL/GenBank/DDBJ whole genome shotgun (WGS) entry which is preliminary data.</text>
</comment>
<dbReference type="Proteomes" id="UP001597182">
    <property type="component" value="Unassembled WGS sequence"/>
</dbReference>
<organism evidence="2 3">
    <name type="scientific">Pseudonocardia benzenivorans</name>
    <dbReference type="NCBI Taxonomy" id="228005"/>
    <lineage>
        <taxon>Bacteria</taxon>
        <taxon>Bacillati</taxon>
        <taxon>Actinomycetota</taxon>
        <taxon>Actinomycetes</taxon>
        <taxon>Pseudonocardiales</taxon>
        <taxon>Pseudonocardiaceae</taxon>
        <taxon>Pseudonocardia</taxon>
    </lineage>
</organism>
<keyword evidence="3" id="KW-1185">Reference proteome</keyword>
<feature type="signal peptide" evidence="1">
    <location>
        <begin position="1"/>
        <end position="27"/>
    </location>
</feature>
<dbReference type="RefSeq" id="WP_379653427.1">
    <property type="nucleotide sequence ID" value="NZ_JBHTMB010000338.1"/>
</dbReference>
<accession>A0ABW3VTK7</accession>
<dbReference type="EMBL" id="JBHTMB010000338">
    <property type="protein sequence ID" value="MFD1238187.1"/>
    <property type="molecule type" value="Genomic_DNA"/>
</dbReference>
<keyword evidence="1" id="KW-0732">Signal</keyword>
<reference evidence="3" key="1">
    <citation type="journal article" date="2019" name="Int. J. Syst. Evol. Microbiol.">
        <title>The Global Catalogue of Microorganisms (GCM) 10K type strain sequencing project: providing services to taxonomists for standard genome sequencing and annotation.</title>
        <authorList>
            <consortium name="The Broad Institute Genomics Platform"/>
            <consortium name="The Broad Institute Genome Sequencing Center for Infectious Disease"/>
            <person name="Wu L."/>
            <person name="Ma J."/>
        </authorList>
    </citation>
    <scope>NUCLEOTIDE SEQUENCE [LARGE SCALE GENOMIC DNA]</scope>
    <source>
        <strain evidence="3">CCUG 49018</strain>
    </source>
</reference>
<dbReference type="Pfam" id="PF12079">
    <property type="entry name" value="DUF3558"/>
    <property type="match status" value="1"/>
</dbReference>
<evidence type="ECO:0000313" key="2">
    <source>
        <dbReference type="EMBL" id="MFD1238187.1"/>
    </source>
</evidence>
<name>A0ABW3VTK7_9PSEU</name>